<dbReference type="InterPro" id="IPR050781">
    <property type="entry name" value="CWC22_splicing_factor"/>
</dbReference>
<name>A0AAV6XM36_9LAMI</name>
<dbReference type="Proteomes" id="UP000826271">
    <property type="component" value="Unassembled WGS sequence"/>
</dbReference>
<dbReference type="AlphaFoldDB" id="A0AAV6XM36"/>
<dbReference type="PANTHER" id="PTHR18034">
    <property type="entry name" value="CELL CYCLE CONTROL PROTEIN CWF22-RELATED"/>
    <property type="match status" value="1"/>
</dbReference>
<evidence type="ECO:0000313" key="2">
    <source>
        <dbReference type="EMBL" id="KAG8380130.1"/>
    </source>
</evidence>
<dbReference type="GO" id="GO:0071013">
    <property type="term" value="C:catalytic step 2 spliceosome"/>
    <property type="evidence" value="ECO:0007669"/>
    <property type="project" value="TreeGrafter"/>
</dbReference>
<keyword evidence="3" id="KW-1185">Reference proteome</keyword>
<evidence type="ECO:0000313" key="3">
    <source>
        <dbReference type="Proteomes" id="UP000826271"/>
    </source>
</evidence>
<reference evidence="2" key="1">
    <citation type="submission" date="2019-10" db="EMBL/GenBank/DDBJ databases">
        <authorList>
            <person name="Zhang R."/>
            <person name="Pan Y."/>
            <person name="Wang J."/>
            <person name="Ma R."/>
            <person name="Yu S."/>
        </authorList>
    </citation>
    <scope>NUCLEOTIDE SEQUENCE</scope>
    <source>
        <strain evidence="2">LA-IB0</strain>
        <tissue evidence="2">Leaf</tissue>
    </source>
</reference>
<gene>
    <name evidence="2" type="ORF">BUALT_Bualt07G0161600</name>
</gene>
<keyword evidence="1" id="KW-0472">Membrane</keyword>
<dbReference type="EMBL" id="WHWC01000007">
    <property type="protein sequence ID" value="KAG8380130.1"/>
    <property type="molecule type" value="Genomic_DNA"/>
</dbReference>
<dbReference type="SUPFAM" id="SSF48371">
    <property type="entry name" value="ARM repeat"/>
    <property type="match status" value="1"/>
</dbReference>
<dbReference type="GO" id="GO:0000398">
    <property type="term" value="P:mRNA splicing, via spliceosome"/>
    <property type="evidence" value="ECO:0007669"/>
    <property type="project" value="TreeGrafter"/>
</dbReference>
<keyword evidence="1" id="KW-0812">Transmembrane</keyword>
<dbReference type="Gene3D" id="1.25.40.180">
    <property type="match status" value="1"/>
</dbReference>
<sequence>MASSPIEIDQPVPLSVFGITIPPSKVAAEVFGIHKSSKLYQRESWAVLERVIDDLIRDVDRGNLKETVAKLFAENVVRGKGLFCRSIINHQTVHPEKSYLYAALAFLVNYYFPAVGSLLARRVYVQLMLSFQNSNFESMQISLKLLAHLINLQVLEPLIGYSIMRSCLEKKTSGYVKAAAEFFKELLLPKDLFGYRHHKFQRLRKHFCKFACNGELDQDAVKSIKELLGIWDFIFDDYYVTFPEMDWLSRKHIHPHFRIGGCIMNLSIFQDDFKFDSLFLEREFAFEWLKRFVLLDGHWDCFDDRSLRGEKKRFPITGNYRELCDNLVKSVKPGSEMQLCLELLEEGIGWDHTALCINVLRLLCKENQLYKVYLEKCFSLVWLMLPGWFSLEMCDNASLIFSKLVKDGTISWDVLAYLQLMPQERTEAHEGFANSLFSDLMCNRPETEIAEKIIGSDRVQKSLFPADDPELCRRAIKFFNAVGMSLVPNHIEKLRFPVVD</sequence>
<comment type="caution">
    <text evidence="2">The sequence shown here is derived from an EMBL/GenBank/DDBJ whole genome shotgun (WGS) entry which is preliminary data.</text>
</comment>
<feature type="transmembrane region" description="Helical" evidence="1">
    <location>
        <begin position="99"/>
        <end position="120"/>
    </location>
</feature>
<dbReference type="GO" id="GO:0003723">
    <property type="term" value="F:RNA binding"/>
    <property type="evidence" value="ECO:0007669"/>
    <property type="project" value="TreeGrafter"/>
</dbReference>
<dbReference type="InterPro" id="IPR016024">
    <property type="entry name" value="ARM-type_fold"/>
</dbReference>
<accession>A0AAV6XM36</accession>
<proteinExistence type="predicted"/>
<keyword evidence="1" id="KW-1133">Transmembrane helix</keyword>
<evidence type="ECO:0000256" key="1">
    <source>
        <dbReference type="SAM" id="Phobius"/>
    </source>
</evidence>
<protein>
    <submittedName>
        <fullName evidence="2">Uncharacterized protein</fullName>
    </submittedName>
</protein>
<dbReference type="PANTHER" id="PTHR18034:SF3">
    <property type="entry name" value="PRE-MRNA-SPLICING FACTOR CWC22 HOMOLOG"/>
    <property type="match status" value="1"/>
</dbReference>
<organism evidence="2 3">
    <name type="scientific">Buddleja alternifolia</name>
    <dbReference type="NCBI Taxonomy" id="168488"/>
    <lineage>
        <taxon>Eukaryota</taxon>
        <taxon>Viridiplantae</taxon>
        <taxon>Streptophyta</taxon>
        <taxon>Embryophyta</taxon>
        <taxon>Tracheophyta</taxon>
        <taxon>Spermatophyta</taxon>
        <taxon>Magnoliopsida</taxon>
        <taxon>eudicotyledons</taxon>
        <taxon>Gunneridae</taxon>
        <taxon>Pentapetalae</taxon>
        <taxon>asterids</taxon>
        <taxon>lamiids</taxon>
        <taxon>Lamiales</taxon>
        <taxon>Scrophulariaceae</taxon>
        <taxon>Buddlejeae</taxon>
        <taxon>Buddleja</taxon>
    </lineage>
</organism>